<dbReference type="InterPro" id="IPR042097">
    <property type="entry name" value="Aminopeptidase_N-like_N_sf"/>
</dbReference>
<dbReference type="AlphaFoldDB" id="A0A1I1A1N9"/>
<protein>
    <submittedName>
        <fullName evidence="2">ABC-type transport system involved in multi-copper enzyme maturation, permease component</fullName>
    </submittedName>
</protein>
<keyword evidence="1" id="KW-1133">Transmembrane helix</keyword>
<evidence type="ECO:0000256" key="1">
    <source>
        <dbReference type="SAM" id="Phobius"/>
    </source>
</evidence>
<dbReference type="OrthoDB" id="1875420at2"/>
<dbReference type="EMBL" id="FOKI01000027">
    <property type="protein sequence ID" value="SFB30343.1"/>
    <property type="molecule type" value="Genomic_DNA"/>
</dbReference>
<dbReference type="STRING" id="84698.SAMN04488528_10279"/>
<feature type="transmembrane region" description="Helical" evidence="1">
    <location>
        <begin position="210"/>
        <end position="230"/>
    </location>
</feature>
<dbReference type="RefSeq" id="WP_090042362.1">
    <property type="nucleotide sequence ID" value="NZ_FOKI01000027.1"/>
</dbReference>
<feature type="transmembrane region" description="Helical" evidence="1">
    <location>
        <begin position="133"/>
        <end position="154"/>
    </location>
</feature>
<dbReference type="Proteomes" id="UP000198619">
    <property type="component" value="Unassembled WGS sequence"/>
</dbReference>
<keyword evidence="1" id="KW-0812">Transmembrane</keyword>
<gene>
    <name evidence="2" type="ORF">SAMN04488528_10279</name>
</gene>
<name>A0A1I1A1N9_9CLOT</name>
<proteinExistence type="predicted"/>
<feature type="transmembrane region" description="Helical" evidence="1">
    <location>
        <begin position="55"/>
        <end position="76"/>
    </location>
</feature>
<feature type="transmembrane region" description="Helical" evidence="1">
    <location>
        <begin position="20"/>
        <end position="43"/>
    </location>
</feature>
<evidence type="ECO:0000313" key="3">
    <source>
        <dbReference type="Proteomes" id="UP000198619"/>
    </source>
</evidence>
<accession>A0A1I1A1N9</accession>
<feature type="transmembrane region" description="Helical" evidence="1">
    <location>
        <begin position="97"/>
        <end position="121"/>
    </location>
</feature>
<organism evidence="2 3">
    <name type="scientific">Clostridium frigidicarnis</name>
    <dbReference type="NCBI Taxonomy" id="84698"/>
    <lineage>
        <taxon>Bacteria</taxon>
        <taxon>Bacillati</taxon>
        <taxon>Bacillota</taxon>
        <taxon>Clostridia</taxon>
        <taxon>Eubacteriales</taxon>
        <taxon>Clostridiaceae</taxon>
        <taxon>Clostridium</taxon>
    </lineage>
</organism>
<sequence>MRKINALVKYELINLKRGKLLWVMAILYIFGIEQCISAMFTFGENSLTLVKLIQVSWLPLNFIMIPLMLLSMKIGENDDELFKTMNISLKETMMGKILTLIIVDIIILALNLGVAIIIALINKVSMEYFLYQIIGYIINTVICLIVCNFLGLLIGETFSKYAGSVIGFIAIIISFVILCNFYKVSNDILPVMDINVMTSKFDVIAYDKRYLYHNLFWVIMSYVFFQLILIHRYWQENKRQALFKLEGTLVISIALCAFLGVNVYSMNPKYYDIHLRDNITNGKYTNDNHETFFGKEDSGYYVDKYNMDLTINDGIENYCSMEIKIDKDNINSLELGLYKELTLSKVEVDSQTVEFERTNNSFIINLPREYKKGETIKVNTHYAGKVNTVWTQGKQLFFIRNNWMFLGNVFEWYPKLNDSRVKEYNLDIKFTGENKIYSNLDGESTLGQCNLSGKDSDIFLVRGNVKERQYKGYLIVGNEEIISNDKECDGLIDMIERENLKEIKKIVSSPFVPGATKGKMDKPYEKGYLYLRE</sequence>
<keyword evidence="1" id="KW-0472">Membrane</keyword>
<reference evidence="2 3" key="1">
    <citation type="submission" date="2016-10" db="EMBL/GenBank/DDBJ databases">
        <authorList>
            <person name="de Groot N.N."/>
        </authorList>
    </citation>
    <scope>NUCLEOTIDE SEQUENCE [LARGE SCALE GENOMIC DNA]</scope>
    <source>
        <strain evidence="2 3">DSM 12271</strain>
    </source>
</reference>
<keyword evidence="3" id="KW-1185">Reference proteome</keyword>
<feature type="transmembrane region" description="Helical" evidence="1">
    <location>
        <begin position="242"/>
        <end position="264"/>
    </location>
</feature>
<dbReference type="Gene3D" id="2.60.40.1730">
    <property type="entry name" value="tricorn interacting facor f3 domain"/>
    <property type="match status" value="1"/>
</dbReference>
<evidence type="ECO:0000313" key="2">
    <source>
        <dbReference type="EMBL" id="SFB30343.1"/>
    </source>
</evidence>
<feature type="transmembrane region" description="Helical" evidence="1">
    <location>
        <begin position="161"/>
        <end position="183"/>
    </location>
</feature>